<feature type="transmembrane region" description="Helical" evidence="7">
    <location>
        <begin position="20"/>
        <end position="39"/>
    </location>
</feature>
<keyword evidence="2" id="KW-0813">Transport</keyword>
<dbReference type="Proteomes" id="UP001410795">
    <property type="component" value="Unassembled WGS sequence"/>
</dbReference>
<dbReference type="Pfam" id="PF07690">
    <property type="entry name" value="MFS_1"/>
    <property type="match status" value="1"/>
</dbReference>
<reference evidence="10" key="1">
    <citation type="journal article" date="2019" name="Int. J. Syst. Evol. Microbiol.">
        <title>The Global Catalogue of Microorganisms (GCM) 10K type strain sequencing project: providing services to taxonomists for standard genome sequencing and annotation.</title>
        <authorList>
            <consortium name="The Broad Institute Genomics Platform"/>
            <consortium name="The Broad Institute Genome Sequencing Center for Infectious Disease"/>
            <person name="Wu L."/>
            <person name="Ma J."/>
        </authorList>
    </citation>
    <scope>NUCLEOTIDE SEQUENCE [LARGE SCALE GENOMIC DNA]</scope>
    <source>
        <strain evidence="10">JCM 16546</strain>
    </source>
</reference>
<keyword evidence="3" id="KW-1003">Cell membrane</keyword>
<sequence length="433" mass="45335">MTFRINKATIGATVGTALEWYDFSLYATASALVFPAVFFPSGDPLVATLSSFATFAVGFFARPIGGVVIGNLGDRFGRRQMLFLTLILMGASSTLIGLVPSTAAIGMAAPVILIILRILQGFGAGGEYAGATLLAAEHANDSSRGLNAAIPGAGNAAGALLATGVLTLLNTVLPEEAFLSWGWRIAFLLSIAVCVVGIVIRLRVPESPEFVRTQAEGGVPRAAIRDLFRSAGRRIPLAMLASIGPNVASYLPSVYAITYLTTVVGAPAWIGLTGILIGNLLKFVTIPTAGWLSDRIGRRPVFLAGAIGAVVLVYPFFFLLDTGTPLLVWIALVMIFTLCNDAMLAAQSGFMSELFDVRYRYTGVTFSREITGAIVGGTLPFVAAALTGAVGGGSWLVALYCLVLMLLAAVGMFFLPETRRASGARAVAEDATP</sequence>
<feature type="transmembrane region" description="Helical" evidence="7">
    <location>
        <begin position="235"/>
        <end position="251"/>
    </location>
</feature>
<feature type="transmembrane region" description="Helical" evidence="7">
    <location>
        <begin position="326"/>
        <end position="350"/>
    </location>
</feature>
<name>A0ABP7B750_9MICO</name>
<dbReference type="InterPro" id="IPR005829">
    <property type="entry name" value="Sugar_transporter_CS"/>
</dbReference>
<feature type="transmembrane region" description="Helical" evidence="7">
    <location>
        <begin position="301"/>
        <end position="320"/>
    </location>
</feature>
<dbReference type="Gene3D" id="1.20.1250.20">
    <property type="entry name" value="MFS general substrate transporter like domains"/>
    <property type="match status" value="2"/>
</dbReference>
<dbReference type="InterPro" id="IPR020846">
    <property type="entry name" value="MFS_dom"/>
</dbReference>
<gene>
    <name evidence="9" type="ORF">GCM10022202_07240</name>
</gene>
<evidence type="ECO:0000313" key="9">
    <source>
        <dbReference type="EMBL" id="GAA3650046.1"/>
    </source>
</evidence>
<feature type="transmembrane region" description="Helical" evidence="7">
    <location>
        <begin position="257"/>
        <end position="281"/>
    </location>
</feature>
<proteinExistence type="predicted"/>
<feature type="domain" description="Major facilitator superfamily (MFS) profile" evidence="8">
    <location>
        <begin position="8"/>
        <end position="419"/>
    </location>
</feature>
<feature type="transmembrane region" description="Helical" evidence="7">
    <location>
        <begin position="45"/>
        <end position="69"/>
    </location>
</feature>
<feature type="transmembrane region" description="Helical" evidence="7">
    <location>
        <begin position="395"/>
        <end position="415"/>
    </location>
</feature>
<dbReference type="PANTHER" id="PTHR43045">
    <property type="entry name" value="SHIKIMATE TRANSPORTER"/>
    <property type="match status" value="1"/>
</dbReference>
<keyword evidence="5 7" id="KW-1133">Transmembrane helix</keyword>
<feature type="transmembrane region" description="Helical" evidence="7">
    <location>
        <begin position="111"/>
        <end position="136"/>
    </location>
</feature>
<keyword evidence="10" id="KW-1185">Reference proteome</keyword>
<feature type="transmembrane region" description="Helical" evidence="7">
    <location>
        <begin position="81"/>
        <end position="105"/>
    </location>
</feature>
<evidence type="ECO:0000256" key="2">
    <source>
        <dbReference type="ARBA" id="ARBA00022448"/>
    </source>
</evidence>
<dbReference type="InterPro" id="IPR011701">
    <property type="entry name" value="MFS"/>
</dbReference>
<dbReference type="PANTHER" id="PTHR43045:SF1">
    <property type="entry name" value="SHIKIMATE TRANSPORTER"/>
    <property type="match status" value="1"/>
</dbReference>
<dbReference type="CDD" id="cd17369">
    <property type="entry name" value="MFS_ShiA_like"/>
    <property type="match status" value="1"/>
</dbReference>
<evidence type="ECO:0000256" key="5">
    <source>
        <dbReference type="ARBA" id="ARBA00022989"/>
    </source>
</evidence>
<evidence type="ECO:0000313" key="10">
    <source>
        <dbReference type="Proteomes" id="UP001410795"/>
    </source>
</evidence>
<accession>A0ABP7B750</accession>
<feature type="transmembrane region" description="Helical" evidence="7">
    <location>
        <begin position="370"/>
        <end position="389"/>
    </location>
</feature>
<feature type="transmembrane region" description="Helical" evidence="7">
    <location>
        <begin position="181"/>
        <end position="202"/>
    </location>
</feature>
<evidence type="ECO:0000259" key="8">
    <source>
        <dbReference type="PROSITE" id="PS50850"/>
    </source>
</evidence>
<evidence type="ECO:0000256" key="7">
    <source>
        <dbReference type="SAM" id="Phobius"/>
    </source>
</evidence>
<evidence type="ECO:0000256" key="4">
    <source>
        <dbReference type="ARBA" id="ARBA00022692"/>
    </source>
</evidence>
<keyword evidence="6 7" id="KW-0472">Membrane</keyword>
<dbReference type="InterPro" id="IPR036259">
    <property type="entry name" value="MFS_trans_sf"/>
</dbReference>
<dbReference type="PROSITE" id="PS00216">
    <property type="entry name" value="SUGAR_TRANSPORT_1"/>
    <property type="match status" value="1"/>
</dbReference>
<dbReference type="EMBL" id="BAAAYV010000004">
    <property type="protein sequence ID" value="GAA3650046.1"/>
    <property type="molecule type" value="Genomic_DNA"/>
</dbReference>
<evidence type="ECO:0000256" key="3">
    <source>
        <dbReference type="ARBA" id="ARBA00022475"/>
    </source>
</evidence>
<evidence type="ECO:0000256" key="6">
    <source>
        <dbReference type="ARBA" id="ARBA00023136"/>
    </source>
</evidence>
<comment type="subcellular location">
    <subcellularLocation>
        <location evidence="1">Cell membrane</location>
        <topology evidence="1">Multi-pass membrane protein</topology>
    </subcellularLocation>
</comment>
<keyword evidence="4 7" id="KW-0812">Transmembrane</keyword>
<organism evidence="9 10">
    <name type="scientific">Microbacterium marinilacus</name>
    <dbReference type="NCBI Taxonomy" id="415209"/>
    <lineage>
        <taxon>Bacteria</taxon>
        <taxon>Bacillati</taxon>
        <taxon>Actinomycetota</taxon>
        <taxon>Actinomycetes</taxon>
        <taxon>Micrococcales</taxon>
        <taxon>Microbacteriaceae</taxon>
        <taxon>Microbacterium</taxon>
    </lineage>
</organism>
<feature type="transmembrane region" description="Helical" evidence="7">
    <location>
        <begin position="148"/>
        <end position="169"/>
    </location>
</feature>
<dbReference type="PROSITE" id="PS50850">
    <property type="entry name" value="MFS"/>
    <property type="match status" value="1"/>
</dbReference>
<dbReference type="SUPFAM" id="SSF103473">
    <property type="entry name" value="MFS general substrate transporter"/>
    <property type="match status" value="1"/>
</dbReference>
<dbReference type="PROSITE" id="PS00217">
    <property type="entry name" value="SUGAR_TRANSPORT_2"/>
    <property type="match status" value="1"/>
</dbReference>
<dbReference type="RefSeq" id="WP_221859837.1">
    <property type="nucleotide sequence ID" value="NZ_BAAAYV010000004.1"/>
</dbReference>
<protein>
    <submittedName>
        <fullName evidence="9">MFS transporter</fullName>
    </submittedName>
</protein>
<comment type="caution">
    <text evidence="9">The sequence shown here is derived from an EMBL/GenBank/DDBJ whole genome shotgun (WGS) entry which is preliminary data.</text>
</comment>
<evidence type="ECO:0000256" key="1">
    <source>
        <dbReference type="ARBA" id="ARBA00004651"/>
    </source>
</evidence>